<organism evidence="1 2">
    <name type="scientific">Microbacterium kyungheense</name>
    <dbReference type="NCBI Taxonomy" id="1263636"/>
    <lineage>
        <taxon>Bacteria</taxon>
        <taxon>Bacillati</taxon>
        <taxon>Actinomycetota</taxon>
        <taxon>Actinomycetes</taxon>
        <taxon>Micrococcales</taxon>
        <taxon>Microbacteriaceae</taxon>
        <taxon>Microbacterium</taxon>
    </lineage>
</organism>
<dbReference type="OrthoDB" id="5118571at2"/>
<reference evidence="1 2" key="1">
    <citation type="submission" date="2019-06" db="EMBL/GenBank/DDBJ databases">
        <title>Sequencing the genomes of 1000 actinobacteria strains.</title>
        <authorList>
            <person name="Klenk H.-P."/>
        </authorList>
    </citation>
    <scope>NUCLEOTIDE SEQUENCE [LARGE SCALE GENOMIC DNA]</scope>
    <source>
        <strain evidence="1 2">DSM 105492</strain>
    </source>
</reference>
<gene>
    <name evidence="1" type="ORF">FB391_1905</name>
</gene>
<comment type="caution">
    <text evidence="1">The sequence shown here is derived from an EMBL/GenBank/DDBJ whole genome shotgun (WGS) entry which is preliminary data.</text>
</comment>
<dbReference type="Proteomes" id="UP000320235">
    <property type="component" value="Unassembled WGS sequence"/>
</dbReference>
<protein>
    <recommendedName>
        <fullName evidence="3">Ig-like domain-containing protein</fullName>
    </recommendedName>
</protein>
<dbReference type="RefSeq" id="WP_141894171.1">
    <property type="nucleotide sequence ID" value="NZ_BAABLH010000005.1"/>
</dbReference>
<accession>A0A543F228</accession>
<evidence type="ECO:0000313" key="2">
    <source>
        <dbReference type="Proteomes" id="UP000320235"/>
    </source>
</evidence>
<dbReference type="EMBL" id="VFPE01000002">
    <property type="protein sequence ID" value="TQM27873.1"/>
    <property type="molecule type" value="Genomic_DNA"/>
</dbReference>
<dbReference type="AlphaFoldDB" id="A0A543F228"/>
<sequence>MLRAIDPDEPLPPLAYRVPWRVDRVYDRHPLVTNVGPTTLDFVRALVDLGAATATEHWGQMPPGDTAELCLCDADPDATTVTITWFRPDDGEEYLWRFVM</sequence>
<evidence type="ECO:0000313" key="1">
    <source>
        <dbReference type="EMBL" id="TQM27873.1"/>
    </source>
</evidence>
<keyword evidence="2" id="KW-1185">Reference proteome</keyword>
<name>A0A543F228_9MICO</name>
<evidence type="ECO:0008006" key="3">
    <source>
        <dbReference type="Google" id="ProtNLM"/>
    </source>
</evidence>
<proteinExistence type="predicted"/>